<keyword evidence="2" id="KW-1185">Reference proteome</keyword>
<sequence length="144" mass="16048">MKYSTKYSDAIHILAYIHLFKGSDLSSDRIAQSVETNPAYVRRIMSDLRVSGLLASQRGKPNPTLTREPKDISLLDIYASVEKEHQLLHVDKKTNPNCMIGGNIQNVLETTYASLQQKIEAEMAAISLQSIIEGIQQSANNESE</sequence>
<evidence type="ECO:0000313" key="1">
    <source>
        <dbReference type="EMBL" id="OTN77216.1"/>
    </source>
</evidence>
<gene>
    <name evidence="1" type="ORF">A5886_002313</name>
</gene>
<dbReference type="PANTHER" id="PTHR33221">
    <property type="entry name" value="WINGED HELIX-TURN-HELIX TRANSCRIPTIONAL REGULATOR, RRF2 FAMILY"/>
    <property type="match status" value="1"/>
</dbReference>
<evidence type="ECO:0000313" key="2">
    <source>
        <dbReference type="Proteomes" id="UP000195043"/>
    </source>
</evidence>
<dbReference type="Pfam" id="PF02082">
    <property type="entry name" value="Rrf2"/>
    <property type="match status" value="1"/>
</dbReference>
<accession>A0A242A852</accession>
<dbReference type="SUPFAM" id="SSF46785">
    <property type="entry name" value="Winged helix' DNA-binding domain"/>
    <property type="match status" value="1"/>
</dbReference>
<organism evidence="1 2">
    <name type="scientific">Candidatus Enterococcus testudinis</name>
    <dbReference type="NCBI Taxonomy" id="1834191"/>
    <lineage>
        <taxon>Bacteria</taxon>
        <taxon>Bacillati</taxon>
        <taxon>Bacillota</taxon>
        <taxon>Bacilli</taxon>
        <taxon>Lactobacillales</taxon>
        <taxon>Enterococcaceae</taxon>
        <taxon>Enterococcus</taxon>
    </lineage>
</organism>
<name>A0A242A852_9ENTE</name>
<dbReference type="InterPro" id="IPR036390">
    <property type="entry name" value="WH_DNA-bd_sf"/>
</dbReference>
<evidence type="ECO:0008006" key="3">
    <source>
        <dbReference type="Google" id="ProtNLM"/>
    </source>
</evidence>
<dbReference type="PROSITE" id="PS51197">
    <property type="entry name" value="HTH_RRF2_2"/>
    <property type="match status" value="1"/>
</dbReference>
<dbReference type="GO" id="GO:0005829">
    <property type="term" value="C:cytosol"/>
    <property type="evidence" value="ECO:0007669"/>
    <property type="project" value="TreeGrafter"/>
</dbReference>
<dbReference type="AlphaFoldDB" id="A0A242A852"/>
<comment type="caution">
    <text evidence="1">The sequence shown here is derived from an EMBL/GenBank/DDBJ whole genome shotgun (WGS) entry which is preliminary data.</text>
</comment>
<dbReference type="RefSeq" id="WP_086275269.1">
    <property type="nucleotide sequence ID" value="NZ_NGKU01000001.1"/>
</dbReference>
<dbReference type="InterPro" id="IPR000944">
    <property type="entry name" value="Tscrpt_reg_Rrf2"/>
</dbReference>
<dbReference type="STRING" id="1834191.A5886_002313"/>
<dbReference type="Proteomes" id="UP000195043">
    <property type="component" value="Unassembled WGS sequence"/>
</dbReference>
<protein>
    <recommendedName>
        <fullName evidence="3">Rrf2 family protein</fullName>
    </recommendedName>
</protein>
<proteinExistence type="predicted"/>
<dbReference type="EMBL" id="NGKU01000001">
    <property type="protein sequence ID" value="OTN77216.1"/>
    <property type="molecule type" value="Genomic_DNA"/>
</dbReference>
<dbReference type="Gene3D" id="1.10.10.10">
    <property type="entry name" value="Winged helix-like DNA-binding domain superfamily/Winged helix DNA-binding domain"/>
    <property type="match status" value="1"/>
</dbReference>
<dbReference type="OrthoDB" id="213028at2"/>
<dbReference type="GO" id="GO:0003700">
    <property type="term" value="F:DNA-binding transcription factor activity"/>
    <property type="evidence" value="ECO:0007669"/>
    <property type="project" value="TreeGrafter"/>
</dbReference>
<reference evidence="1 2" key="1">
    <citation type="submission" date="2017-05" db="EMBL/GenBank/DDBJ databases">
        <title>The Genome Sequence of Enterococcus sp. 8G7_MSG3316.</title>
        <authorList>
            <consortium name="The Broad Institute Genomics Platform"/>
            <consortium name="The Broad Institute Genomic Center for Infectious Diseases"/>
            <person name="Earl A."/>
            <person name="Manson A."/>
            <person name="Schwartman J."/>
            <person name="Gilmore M."/>
            <person name="Abouelleil A."/>
            <person name="Cao P."/>
            <person name="Chapman S."/>
            <person name="Cusick C."/>
            <person name="Shea T."/>
            <person name="Young S."/>
            <person name="Neafsey D."/>
            <person name="Nusbaum C."/>
            <person name="Birren B."/>
        </authorList>
    </citation>
    <scope>NUCLEOTIDE SEQUENCE [LARGE SCALE GENOMIC DNA]</scope>
    <source>
        <strain evidence="1 2">8G7_MSG3316</strain>
    </source>
</reference>
<dbReference type="PANTHER" id="PTHR33221:SF15">
    <property type="entry name" value="HTH-TYPE TRANSCRIPTIONAL REGULATOR YWGB-RELATED"/>
    <property type="match status" value="1"/>
</dbReference>
<dbReference type="InterPro" id="IPR036388">
    <property type="entry name" value="WH-like_DNA-bd_sf"/>
</dbReference>